<dbReference type="InterPro" id="IPR039510">
    <property type="entry name" value="Vint_dom"/>
</dbReference>
<dbReference type="InterPro" id="IPR036465">
    <property type="entry name" value="vWFA_dom_sf"/>
</dbReference>
<dbReference type="InterPro" id="IPR051266">
    <property type="entry name" value="CLCR"/>
</dbReference>
<dbReference type="Pfam" id="PF13519">
    <property type="entry name" value="VWA_2"/>
    <property type="match status" value="1"/>
</dbReference>
<dbReference type="PROSITE" id="PS50234">
    <property type="entry name" value="VWFA"/>
    <property type="match status" value="1"/>
</dbReference>
<dbReference type="PANTHER" id="PTHR10579">
    <property type="entry name" value="CALCIUM-ACTIVATED CHLORIDE CHANNEL REGULATOR"/>
    <property type="match status" value="1"/>
</dbReference>
<evidence type="ECO:0000259" key="1">
    <source>
        <dbReference type="PROSITE" id="PS50234"/>
    </source>
</evidence>
<comment type="caution">
    <text evidence="2">The sequence shown here is derived from an EMBL/GenBank/DDBJ whole genome shotgun (WGS) entry which is preliminary data.</text>
</comment>
<dbReference type="SUPFAM" id="SSF51294">
    <property type="entry name" value="Hedgehog/intein (Hint) domain"/>
    <property type="match status" value="1"/>
</dbReference>
<feature type="domain" description="VWFA" evidence="1">
    <location>
        <begin position="101"/>
        <end position="287"/>
    </location>
</feature>
<dbReference type="PANTHER" id="PTHR10579:SF156">
    <property type="entry name" value="VWFA DOMAIN-CONTAINING PROTEIN"/>
    <property type="match status" value="1"/>
</dbReference>
<organism evidence="2 3">
    <name type="scientific">Claviceps africana</name>
    <dbReference type="NCBI Taxonomy" id="83212"/>
    <lineage>
        <taxon>Eukaryota</taxon>
        <taxon>Fungi</taxon>
        <taxon>Dikarya</taxon>
        <taxon>Ascomycota</taxon>
        <taxon>Pezizomycotina</taxon>
        <taxon>Sordariomycetes</taxon>
        <taxon>Hypocreomycetidae</taxon>
        <taxon>Hypocreales</taxon>
        <taxon>Clavicipitaceae</taxon>
        <taxon>Claviceps</taxon>
    </lineage>
</organism>
<dbReference type="SMART" id="SM00327">
    <property type="entry name" value="VWA"/>
    <property type="match status" value="1"/>
</dbReference>
<name>A0A8K0JAR4_9HYPO</name>
<dbReference type="SUPFAM" id="SSF53300">
    <property type="entry name" value="vWA-like"/>
    <property type="match status" value="1"/>
</dbReference>
<sequence>MASLTRAYYMVHGAMPVARFVLLSKFPENENKNGKKNHHPPPISRLTPAQRIPIRHAALADALPPGPAAVQLHPAPSKQALVVKVVPPRSPACDLHHVPCDVVLVVDVSTSMGDDAPVPGEAERTGLSVLDLTKHAALTIVETLHAGDRLGIVTFGTRSTVVQPLTCMDEENKDAARRSIGNLRPYGSTNLWHGIRDGIRVFDESLDKGNVRAMMVLTDGMPNHMCPQQGYIPKLKTMRPLPATLHTFGFGYRLRSGLLKSLAEFGHGNYAFIPDAGMIGTVFVHAVANLQATFATDATLSLDYSPLIQVHEVGETTVVKQLPREVFAGRTKHMTLQIHLGNLQFGQSRDLFLRWKPAVSETSSAAGPTAAEASSIITVTLSYRKSNVDGACSPGRPVFTSTQGSILGETNMSDAEMAYHESRAEICQFLSSIFPLGPDAEHRTDGTKRDTYARKLAELMAMLPARGFNDAKNASLMQDVEGPEPQGQVSMAIGKAAHLRKWGVHYLPSYVNAHSRQICNSFKDPGPLQYGVGSPLFISCRDRLNDAFDNLPPPEPDDDTASSRTRPCHAPVDMRRYRDAAGVCFAGSTPVELASGRMVPIRRLRRGVKVRTPTGVRRVAVVLRTAVQHESLCRVGGSLLVTPWHPVSLDGGQTWNFPATLAHEPVRYTGCVYSVMLQRDGDSTSHAVRVAGTWGVTLGHGLTTGDDARAHRFLGDYDGVSKSLARLGADKFGVVEARGAEREGTPGGLVCGFKPRL</sequence>
<dbReference type="Pfam" id="PF14624">
    <property type="entry name" value="Vwaint"/>
    <property type="match status" value="1"/>
</dbReference>
<evidence type="ECO:0000313" key="3">
    <source>
        <dbReference type="Proteomes" id="UP000811619"/>
    </source>
</evidence>
<proteinExistence type="predicted"/>
<accession>A0A8K0JAR4</accession>
<dbReference type="Gene3D" id="3.40.50.410">
    <property type="entry name" value="von Willebrand factor, type A domain"/>
    <property type="match status" value="1"/>
</dbReference>
<dbReference type="EMBL" id="SRPY01000112">
    <property type="protein sequence ID" value="KAG5928523.1"/>
    <property type="molecule type" value="Genomic_DNA"/>
</dbReference>
<dbReference type="Pfam" id="PF14623">
    <property type="entry name" value="Vint"/>
    <property type="match status" value="1"/>
</dbReference>
<keyword evidence="3" id="KW-1185">Reference proteome</keyword>
<dbReference type="InterPro" id="IPR036844">
    <property type="entry name" value="Hint_dom_sf"/>
</dbReference>
<dbReference type="InterPro" id="IPR002035">
    <property type="entry name" value="VWF_A"/>
</dbReference>
<dbReference type="InterPro" id="IPR032838">
    <property type="entry name" value="Vwaint_dom"/>
</dbReference>
<reference evidence="2" key="1">
    <citation type="journal article" date="2020" name="bioRxiv">
        <title>Whole genome comparisons of ergot fungi reveals the divergence and evolution of species within the genus Claviceps are the result of varying mechanisms driving genome evolution and host range expansion.</title>
        <authorList>
            <person name="Wyka S.A."/>
            <person name="Mondo S.J."/>
            <person name="Liu M."/>
            <person name="Dettman J."/>
            <person name="Nalam V."/>
            <person name="Broders K.D."/>
        </authorList>
    </citation>
    <scope>NUCLEOTIDE SEQUENCE</scope>
    <source>
        <strain evidence="2">CCC 489</strain>
    </source>
</reference>
<dbReference type="OrthoDB" id="10264538at2759"/>
<protein>
    <recommendedName>
        <fullName evidence="1">VWFA domain-containing protein</fullName>
    </recommendedName>
</protein>
<dbReference type="AlphaFoldDB" id="A0A8K0JAR4"/>
<dbReference type="Proteomes" id="UP000811619">
    <property type="component" value="Unassembled WGS sequence"/>
</dbReference>
<evidence type="ECO:0000313" key="2">
    <source>
        <dbReference type="EMBL" id="KAG5928523.1"/>
    </source>
</evidence>
<gene>
    <name evidence="2" type="ORF">E4U42_000506</name>
</gene>